<dbReference type="AlphaFoldDB" id="A0AA96K084"/>
<reference evidence="4 5" key="1">
    <citation type="submission" date="2023-01" db="EMBL/GenBank/DDBJ databases">
        <title>Cultivation and genomic characterization of new, ubiquitous marine nitrite-oxidizing bacteria from the Nitrospirales.</title>
        <authorList>
            <person name="Mueller A.J."/>
            <person name="Daebeler A."/>
            <person name="Herbold C.W."/>
            <person name="Kirkegaard R.H."/>
            <person name="Daims H."/>
        </authorList>
    </citation>
    <scope>NUCLEOTIDE SEQUENCE [LARGE SCALE GENOMIC DNA]</scope>
    <source>
        <strain evidence="4 5">DK</strain>
    </source>
</reference>
<proteinExistence type="inferred from homology"/>
<dbReference type="CDD" id="cd03034">
    <property type="entry name" value="ArsC_ArsC"/>
    <property type="match status" value="1"/>
</dbReference>
<dbReference type="PANTHER" id="PTHR30041">
    <property type="entry name" value="ARSENATE REDUCTASE"/>
    <property type="match status" value="1"/>
</dbReference>
<evidence type="ECO:0000256" key="2">
    <source>
        <dbReference type="ARBA" id="ARBA00023002"/>
    </source>
</evidence>
<accession>A0AA96K084</accession>
<evidence type="ECO:0000256" key="1">
    <source>
        <dbReference type="ARBA" id="ARBA00007198"/>
    </source>
</evidence>
<gene>
    <name evidence="4" type="primary">arsC</name>
    <name evidence="4" type="ORF">PQG83_19200</name>
</gene>
<dbReference type="InterPro" id="IPR006660">
    <property type="entry name" value="Arsenate_reductase-like"/>
</dbReference>
<dbReference type="Gene3D" id="3.40.30.10">
    <property type="entry name" value="Glutaredoxin"/>
    <property type="match status" value="1"/>
</dbReference>
<evidence type="ECO:0000313" key="4">
    <source>
        <dbReference type="EMBL" id="WNM61846.1"/>
    </source>
</evidence>
<evidence type="ECO:0000256" key="3">
    <source>
        <dbReference type="PROSITE-ProRule" id="PRU01282"/>
    </source>
</evidence>
<dbReference type="InterPro" id="IPR036249">
    <property type="entry name" value="Thioredoxin-like_sf"/>
</dbReference>
<organism evidence="4 5">
    <name type="scientific">Candidatus Nitrospira neomarina</name>
    <dbReference type="NCBI Taxonomy" id="3020899"/>
    <lineage>
        <taxon>Bacteria</taxon>
        <taxon>Pseudomonadati</taxon>
        <taxon>Nitrospirota</taxon>
        <taxon>Nitrospiria</taxon>
        <taxon>Nitrospirales</taxon>
        <taxon>Nitrospiraceae</taxon>
        <taxon>Nitrospira</taxon>
    </lineage>
</organism>
<protein>
    <submittedName>
        <fullName evidence="4">Arsenate reductase (Glutaredoxin)</fullName>
        <ecNumber evidence="4">1.20.4.1</ecNumber>
    </submittedName>
</protein>
<dbReference type="PROSITE" id="PS51353">
    <property type="entry name" value="ARSC"/>
    <property type="match status" value="1"/>
</dbReference>
<dbReference type="Proteomes" id="UP001302494">
    <property type="component" value="Chromosome"/>
</dbReference>
<dbReference type="EC" id="1.20.4.1" evidence="4"/>
<dbReference type="RefSeq" id="WP_312744454.1">
    <property type="nucleotide sequence ID" value="NZ_CP116968.1"/>
</dbReference>
<keyword evidence="2 4" id="KW-0560">Oxidoreductase</keyword>
<evidence type="ECO:0000313" key="5">
    <source>
        <dbReference type="Proteomes" id="UP001302494"/>
    </source>
</evidence>
<dbReference type="InterPro" id="IPR006659">
    <property type="entry name" value="Arsenate_reductase"/>
</dbReference>
<sequence length="117" mass="13431">MADILIYHKPTCSTCRQVIKLVEESGQPFTTINYYEKTFSKSTLKGLLKKAGIKSSEIIRKKEEIYKKLNLQDSEFTDDELLDILIKHPDLIQRPLVQKGDQVILARPPETVSKILN</sequence>
<dbReference type="Pfam" id="PF03960">
    <property type="entry name" value="ArsC"/>
    <property type="match status" value="1"/>
</dbReference>
<dbReference type="SUPFAM" id="SSF52833">
    <property type="entry name" value="Thioredoxin-like"/>
    <property type="match status" value="1"/>
</dbReference>
<dbReference type="GO" id="GO:0008794">
    <property type="term" value="F:arsenate reductase (glutaredoxin) activity"/>
    <property type="evidence" value="ECO:0007669"/>
    <property type="project" value="UniProtKB-EC"/>
</dbReference>
<dbReference type="NCBIfam" id="TIGR00014">
    <property type="entry name" value="arsC"/>
    <property type="match status" value="1"/>
</dbReference>
<dbReference type="KEGG" id="nneo:PQG83_19200"/>
<comment type="similarity">
    <text evidence="1 3">Belongs to the ArsC family.</text>
</comment>
<name>A0AA96K084_9BACT</name>
<dbReference type="PANTHER" id="PTHR30041:SF4">
    <property type="entry name" value="ARSENATE REDUCTASE"/>
    <property type="match status" value="1"/>
</dbReference>
<keyword evidence="5" id="KW-1185">Reference proteome</keyword>
<dbReference type="EMBL" id="CP116968">
    <property type="protein sequence ID" value="WNM61846.1"/>
    <property type="molecule type" value="Genomic_DNA"/>
</dbReference>